<dbReference type="STRING" id="1121395.SAMN02745215_04655"/>
<dbReference type="EMBL" id="FRDN01000017">
    <property type="protein sequence ID" value="SHN86524.1"/>
    <property type="molecule type" value="Genomic_DNA"/>
</dbReference>
<name>A0A1M7UUB1_9FIRM</name>
<dbReference type="RefSeq" id="WP_018213627.1">
    <property type="nucleotide sequence ID" value="NZ_FRDN01000017.1"/>
</dbReference>
<dbReference type="AlphaFoldDB" id="A0A1M7UUB1"/>
<gene>
    <name evidence="2" type="ORF">SAMN02745215_04655</name>
</gene>
<dbReference type="InterPro" id="IPR023385">
    <property type="entry name" value="YopX-like_C"/>
</dbReference>
<keyword evidence="3" id="KW-1185">Reference proteome</keyword>
<evidence type="ECO:0000313" key="3">
    <source>
        <dbReference type="Proteomes" id="UP000184010"/>
    </source>
</evidence>
<evidence type="ECO:0000259" key="1">
    <source>
        <dbReference type="Pfam" id="PF09643"/>
    </source>
</evidence>
<proteinExistence type="predicted"/>
<sequence length="130" mass="15076">MARIIKYRAWDNQNGGWYHSPQFVIRPYSGRATDGAIVPDVVLSQYTGLNDKHGKEIYEGDICTDDNQGFLEVCWSDLHQWGCKVHNKGELLKGLTFPLWHWDKCEMNGYRELEVVGNIFENMDLLKKVI</sequence>
<dbReference type="Proteomes" id="UP000184010">
    <property type="component" value="Unassembled WGS sequence"/>
</dbReference>
<feature type="domain" description="YopX protein" evidence="1">
    <location>
        <begin position="38"/>
        <end position="127"/>
    </location>
</feature>
<dbReference type="InterPro" id="IPR019096">
    <property type="entry name" value="YopX_protein"/>
</dbReference>
<reference evidence="3" key="1">
    <citation type="submission" date="2016-12" db="EMBL/GenBank/DDBJ databases">
        <authorList>
            <person name="Varghese N."/>
            <person name="Submissions S."/>
        </authorList>
    </citation>
    <scope>NUCLEOTIDE SEQUENCE [LARGE SCALE GENOMIC DNA]</scope>
    <source>
        <strain evidence="3">DSM 11544</strain>
    </source>
</reference>
<dbReference type="Pfam" id="PF09643">
    <property type="entry name" value="YopX"/>
    <property type="match status" value="1"/>
</dbReference>
<protein>
    <submittedName>
        <fullName evidence="2">Phage uncharacterized protein TIGR01671</fullName>
    </submittedName>
</protein>
<dbReference type="SUPFAM" id="SSF159006">
    <property type="entry name" value="YopX-like"/>
    <property type="match status" value="1"/>
</dbReference>
<accession>A0A1M7UUB1</accession>
<evidence type="ECO:0000313" key="2">
    <source>
        <dbReference type="EMBL" id="SHN86524.1"/>
    </source>
</evidence>
<dbReference type="Gene3D" id="2.30.30.290">
    <property type="entry name" value="YopX-like domains"/>
    <property type="match status" value="1"/>
</dbReference>
<organism evidence="2 3">
    <name type="scientific">Desulfitobacterium chlororespirans DSM 11544</name>
    <dbReference type="NCBI Taxonomy" id="1121395"/>
    <lineage>
        <taxon>Bacteria</taxon>
        <taxon>Bacillati</taxon>
        <taxon>Bacillota</taxon>
        <taxon>Clostridia</taxon>
        <taxon>Eubacteriales</taxon>
        <taxon>Desulfitobacteriaceae</taxon>
        <taxon>Desulfitobacterium</taxon>
    </lineage>
</organism>